<evidence type="ECO:0000256" key="7">
    <source>
        <dbReference type="ARBA" id="ARBA00022989"/>
    </source>
</evidence>
<dbReference type="AlphaFoldDB" id="L7FN37"/>
<name>L7FN37_ENTIV</name>
<keyword evidence="8" id="KW-0443">Lipid metabolism</keyword>
<dbReference type="PANTHER" id="PTHR31201:SF1">
    <property type="entry name" value="GLYCEROPHOSPHOCHOLINE ACYLTRANSFERASE 1"/>
    <property type="match status" value="1"/>
</dbReference>
<feature type="transmembrane region" description="Helical" evidence="14">
    <location>
        <begin position="148"/>
        <end position="167"/>
    </location>
</feature>
<keyword evidence="6 14" id="KW-0812">Transmembrane</keyword>
<feature type="transmembrane region" description="Helical" evidence="14">
    <location>
        <begin position="217"/>
        <end position="235"/>
    </location>
</feature>
<accession>L7FN37</accession>
<evidence type="ECO:0000313" key="15">
    <source>
        <dbReference type="EMBL" id="ELP91564.1"/>
    </source>
</evidence>
<keyword evidence="5" id="KW-0808">Transferase</keyword>
<evidence type="ECO:0000313" key="16">
    <source>
        <dbReference type="Proteomes" id="UP000014680"/>
    </source>
</evidence>
<dbReference type="GO" id="GO:0006656">
    <property type="term" value="P:phosphatidylcholine biosynthetic process"/>
    <property type="evidence" value="ECO:0007669"/>
    <property type="project" value="TreeGrafter"/>
</dbReference>
<evidence type="ECO:0000256" key="5">
    <source>
        <dbReference type="ARBA" id="ARBA00022679"/>
    </source>
</evidence>
<dbReference type="Proteomes" id="UP000014680">
    <property type="component" value="Unassembled WGS sequence"/>
</dbReference>
<reference evidence="15 16" key="1">
    <citation type="submission" date="2012-10" db="EMBL/GenBank/DDBJ databases">
        <authorList>
            <person name="Zafar N."/>
            <person name="Inman J."/>
            <person name="Hall N."/>
            <person name="Lorenzi H."/>
            <person name="Caler E."/>
        </authorList>
    </citation>
    <scope>NUCLEOTIDE SEQUENCE [LARGE SCALE GENOMIC DNA]</scope>
    <source>
        <strain evidence="15 16">IP1</strain>
    </source>
</reference>
<feature type="transmembrane region" description="Helical" evidence="14">
    <location>
        <begin position="119"/>
        <end position="142"/>
    </location>
</feature>
<proteinExistence type="inferred from homology"/>
<feature type="compositionally biased region" description="Basic and acidic residues" evidence="13">
    <location>
        <begin position="1"/>
        <end position="17"/>
    </location>
</feature>
<dbReference type="InterPro" id="IPR021261">
    <property type="entry name" value="GPCAT"/>
</dbReference>
<dbReference type="RefSeq" id="XP_004258335.1">
    <property type="nucleotide sequence ID" value="XM_004258287.1"/>
</dbReference>
<feature type="transmembrane region" description="Helical" evidence="14">
    <location>
        <begin position="279"/>
        <end position="300"/>
    </location>
</feature>
<evidence type="ECO:0000256" key="9">
    <source>
        <dbReference type="ARBA" id="ARBA00023136"/>
    </source>
</evidence>
<dbReference type="Pfam" id="PF10998">
    <property type="entry name" value="DUF2838"/>
    <property type="match status" value="1"/>
</dbReference>
<dbReference type="EMBL" id="KB206458">
    <property type="protein sequence ID" value="ELP91564.1"/>
    <property type="molecule type" value="Genomic_DNA"/>
</dbReference>
<keyword evidence="11" id="KW-1208">Phospholipid metabolism</keyword>
<evidence type="ECO:0000256" key="12">
    <source>
        <dbReference type="ARBA" id="ARBA00023315"/>
    </source>
</evidence>
<keyword evidence="16" id="KW-1185">Reference proteome</keyword>
<evidence type="ECO:0000256" key="6">
    <source>
        <dbReference type="ARBA" id="ARBA00022692"/>
    </source>
</evidence>
<evidence type="ECO:0000256" key="14">
    <source>
        <dbReference type="SAM" id="Phobius"/>
    </source>
</evidence>
<dbReference type="GeneID" id="14890562"/>
<evidence type="ECO:0000256" key="4">
    <source>
        <dbReference type="ARBA" id="ARBA00022516"/>
    </source>
</evidence>
<dbReference type="GO" id="GO:0016746">
    <property type="term" value="F:acyltransferase activity"/>
    <property type="evidence" value="ECO:0007669"/>
    <property type="project" value="UniProtKB-KW"/>
</dbReference>
<organism evidence="15 16">
    <name type="scientific">Entamoeba invadens IP1</name>
    <dbReference type="NCBI Taxonomy" id="370355"/>
    <lineage>
        <taxon>Eukaryota</taxon>
        <taxon>Amoebozoa</taxon>
        <taxon>Evosea</taxon>
        <taxon>Archamoebae</taxon>
        <taxon>Mastigamoebida</taxon>
        <taxon>Entamoebidae</taxon>
        <taxon>Entamoeba</taxon>
    </lineage>
</organism>
<evidence type="ECO:0000256" key="2">
    <source>
        <dbReference type="ARBA" id="ARBA00006675"/>
    </source>
</evidence>
<comment type="subcellular location">
    <subcellularLocation>
        <location evidence="1">Membrane</location>
        <topology evidence="1">Multi-pass membrane protein</topology>
    </subcellularLocation>
</comment>
<feature type="transmembrane region" description="Helical" evidence="14">
    <location>
        <begin position="306"/>
        <end position="327"/>
    </location>
</feature>
<dbReference type="KEGG" id="eiv:EIN_128740"/>
<dbReference type="GO" id="GO:0016020">
    <property type="term" value="C:membrane"/>
    <property type="evidence" value="ECO:0007669"/>
    <property type="project" value="UniProtKB-SubCell"/>
</dbReference>
<keyword evidence="10" id="KW-0594">Phospholipid biosynthesis</keyword>
<gene>
    <name evidence="15" type="ORF">EIN_128740</name>
</gene>
<evidence type="ECO:0000256" key="8">
    <source>
        <dbReference type="ARBA" id="ARBA00023098"/>
    </source>
</evidence>
<feature type="region of interest" description="Disordered" evidence="13">
    <location>
        <begin position="1"/>
        <end position="31"/>
    </location>
</feature>
<feature type="transmembrane region" description="Helical" evidence="14">
    <location>
        <begin position="66"/>
        <end position="86"/>
    </location>
</feature>
<keyword evidence="12" id="KW-0012">Acyltransferase</keyword>
<evidence type="ECO:0000256" key="10">
    <source>
        <dbReference type="ARBA" id="ARBA00023209"/>
    </source>
</evidence>
<dbReference type="VEuPathDB" id="AmoebaDB:EIN_128740"/>
<keyword evidence="4" id="KW-0444">Lipid biosynthesis</keyword>
<evidence type="ECO:0000256" key="11">
    <source>
        <dbReference type="ARBA" id="ARBA00023264"/>
    </source>
</evidence>
<evidence type="ECO:0000256" key="1">
    <source>
        <dbReference type="ARBA" id="ARBA00004141"/>
    </source>
</evidence>
<feature type="transmembrane region" description="Helical" evidence="14">
    <location>
        <begin position="92"/>
        <end position="112"/>
    </location>
</feature>
<evidence type="ECO:0000256" key="13">
    <source>
        <dbReference type="SAM" id="MobiDB-lite"/>
    </source>
</evidence>
<protein>
    <recommendedName>
        <fullName evidence="3">Glycerophosphocholine acyltransferase 1</fullName>
    </recommendedName>
</protein>
<dbReference type="PANTHER" id="PTHR31201">
    <property type="entry name" value="OS01G0585100 PROTEIN"/>
    <property type="match status" value="1"/>
</dbReference>
<dbReference type="OrthoDB" id="406287at2759"/>
<evidence type="ECO:0000256" key="3">
    <source>
        <dbReference type="ARBA" id="ARBA00019082"/>
    </source>
</evidence>
<dbReference type="OMA" id="FRWITEM"/>
<feature type="transmembrane region" description="Helical" evidence="14">
    <location>
        <begin position="179"/>
        <end position="197"/>
    </location>
</feature>
<sequence>MSEVTKRENTNGEKIDEQNDPNSETPVTEEQKRTVKVVQAIDPKNITIETIPAIDQSLKKKRNIKLVDKITFVMAFGIILLSEFIMLRRANLIPLLYLMLFIPLVVARYLVYRMSKWQLFLLDFCYFANAGMLLLLFLIYLFGIVGPLFEIIFINMTGPLLLAIIIWKNSFVFHDLTKLTSIVLHFFPNLVLYYLRWKSNFNIPTKLTFLTGFVYPISFYILWQALYLLITEVILRHKIYKGGYMTSIRWLCEEKPHMLYRFVTQTLGWWKDSKLKTMVYTQFIYTLVAYIPAYVCFYSKTAHRTFMIFTILWAAYNGANFYLEIFAKKYDQYLERFSMEKDKDSPK</sequence>
<comment type="similarity">
    <text evidence="2">Belongs to the GPC1 family.</text>
</comment>
<keyword evidence="7 14" id="KW-1133">Transmembrane helix</keyword>
<keyword evidence="9 14" id="KW-0472">Membrane</keyword>